<dbReference type="eggNOG" id="ENOG502S4FT">
    <property type="taxonomic scope" value="Eukaryota"/>
</dbReference>
<evidence type="ECO:0000259" key="2">
    <source>
        <dbReference type="PROSITE" id="PS51827"/>
    </source>
</evidence>
<evidence type="ECO:0000313" key="3">
    <source>
        <dbReference type="EMBL" id="EGT55834.1"/>
    </source>
</evidence>
<feature type="domain" description="XRN2-binding (XTBD)" evidence="2">
    <location>
        <begin position="7"/>
        <end position="91"/>
    </location>
</feature>
<dbReference type="FunCoup" id="G0PGV5">
    <property type="interactions" value="399"/>
</dbReference>
<gene>
    <name evidence="3" type="ORF">CAEBREN_32227</name>
</gene>
<dbReference type="InterPro" id="IPR057067">
    <property type="entry name" value="Paxt-1-like_C"/>
</dbReference>
<keyword evidence="4" id="KW-1185">Reference proteome</keyword>
<dbReference type="InterPro" id="IPR021859">
    <property type="entry name" value="XTBD"/>
</dbReference>
<dbReference type="AlphaFoldDB" id="G0PGV5"/>
<evidence type="ECO:0000256" key="1">
    <source>
        <dbReference type="SAM" id="MobiDB-lite"/>
    </source>
</evidence>
<dbReference type="PANTHER" id="PTHR48430">
    <property type="entry name" value="PARTNER OF XRN-2 PROTEIN 1"/>
    <property type="match status" value="1"/>
</dbReference>
<dbReference type="EMBL" id="GL380447">
    <property type="protein sequence ID" value="EGT55834.1"/>
    <property type="molecule type" value="Genomic_DNA"/>
</dbReference>
<feature type="region of interest" description="Disordered" evidence="1">
    <location>
        <begin position="82"/>
        <end position="124"/>
    </location>
</feature>
<sequence length="334" mass="37171">MGKLEDVEAEKKLWESDDAWELRKAFMLAHYDDYPKIQLQCLSQLFINVTLLGCEYSQSLMQKIRSMGAGIAASKDRSKTGNYVKASAAKKRQAVRPSDLEGASEDTKRQHVEKSPTPENESFNDRLQKLKSSLAMTPHHLTGEQMMKSATSSCLMKWYVKRVNQKIEITIDRYVAFRHTFSVSCEDANESAMNALIESIMSCDAAVNDDGDEIRFDGVPADECYAKSVGRRLEKIKSAVTNGAHTFKGLSTFLESVNMSLKQEPTKLEGWSEQLDLIADDMLIGSRVLSSTECTKPAKASIADEMSAHVCQLILKDGIRIINSAKSHSSLALQ</sequence>
<name>G0PGV5_CAEBE</name>
<dbReference type="PROSITE" id="PS51827">
    <property type="entry name" value="XTBD"/>
    <property type="match status" value="1"/>
</dbReference>
<accession>G0PGV5</accession>
<dbReference type="Pfam" id="PF24799">
    <property type="entry name" value="Paxt-1_C"/>
    <property type="match status" value="1"/>
</dbReference>
<dbReference type="PANTHER" id="PTHR48430:SF1">
    <property type="entry name" value="PARTNER OF XRN-2 PROTEIN 1"/>
    <property type="match status" value="1"/>
</dbReference>
<protein>
    <recommendedName>
        <fullName evidence="2">XRN2-binding (XTBD) domain-containing protein</fullName>
    </recommendedName>
</protein>
<dbReference type="HOGENOM" id="CLU_051406_0_0_1"/>
<evidence type="ECO:0000313" key="4">
    <source>
        <dbReference type="Proteomes" id="UP000008068"/>
    </source>
</evidence>
<reference evidence="4" key="1">
    <citation type="submission" date="2011-07" db="EMBL/GenBank/DDBJ databases">
        <authorList>
            <consortium name="Caenorhabditis brenneri Sequencing and Analysis Consortium"/>
            <person name="Wilson R.K."/>
        </authorList>
    </citation>
    <scope>NUCLEOTIDE SEQUENCE [LARGE SCALE GENOMIC DNA]</scope>
    <source>
        <strain evidence="4">PB2801</strain>
    </source>
</reference>
<feature type="compositionally biased region" description="Basic and acidic residues" evidence="1">
    <location>
        <begin position="105"/>
        <end position="116"/>
    </location>
</feature>
<dbReference type="OrthoDB" id="2359216at2759"/>
<dbReference type="STRING" id="135651.G0PGV5"/>
<dbReference type="Proteomes" id="UP000008068">
    <property type="component" value="Unassembled WGS sequence"/>
</dbReference>
<organism evidence="4">
    <name type="scientific">Caenorhabditis brenneri</name>
    <name type="common">Nematode worm</name>
    <dbReference type="NCBI Taxonomy" id="135651"/>
    <lineage>
        <taxon>Eukaryota</taxon>
        <taxon>Metazoa</taxon>
        <taxon>Ecdysozoa</taxon>
        <taxon>Nematoda</taxon>
        <taxon>Chromadorea</taxon>
        <taxon>Rhabditida</taxon>
        <taxon>Rhabditina</taxon>
        <taxon>Rhabditomorpha</taxon>
        <taxon>Rhabditoidea</taxon>
        <taxon>Rhabditidae</taxon>
        <taxon>Peloderinae</taxon>
        <taxon>Caenorhabditis</taxon>
    </lineage>
</organism>
<proteinExistence type="predicted"/>
<dbReference type="InParanoid" id="G0PGV5"/>
<dbReference type="Pfam" id="PF11952">
    <property type="entry name" value="XTBD"/>
    <property type="match status" value="1"/>
</dbReference>